<keyword evidence="3" id="KW-1185">Reference proteome</keyword>
<dbReference type="STRING" id="1796497.GCE9029_01430"/>
<feature type="domain" description="RES" evidence="1">
    <location>
        <begin position="162"/>
        <end position="286"/>
    </location>
</feature>
<dbReference type="Proteomes" id="UP000071641">
    <property type="component" value="Unassembled WGS sequence"/>
</dbReference>
<evidence type="ECO:0000313" key="2">
    <source>
        <dbReference type="EMBL" id="CZF79384.1"/>
    </source>
</evidence>
<dbReference type="InterPro" id="IPR014914">
    <property type="entry name" value="RES_dom"/>
</dbReference>
<dbReference type="SMART" id="SM00953">
    <property type="entry name" value="RES"/>
    <property type="match status" value="1"/>
</dbReference>
<dbReference type="AlphaFoldDB" id="A0A128EYW8"/>
<proteinExistence type="predicted"/>
<reference evidence="3" key="1">
    <citation type="submission" date="2016-02" db="EMBL/GenBank/DDBJ databases">
        <authorList>
            <person name="Rodrigo-Torres Lidia"/>
            <person name="Arahal R.David."/>
        </authorList>
    </citation>
    <scope>NUCLEOTIDE SEQUENCE [LARGE SCALE GENOMIC DNA]</scope>
    <source>
        <strain evidence="3">CECT 9029</strain>
    </source>
</reference>
<evidence type="ECO:0000313" key="3">
    <source>
        <dbReference type="Proteomes" id="UP000071641"/>
    </source>
</evidence>
<organism evidence="2 3">
    <name type="scientific">Grimontia celer</name>
    <dbReference type="NCBI Taxonomy" id="1796497"/>
    <lineage>
        <taxon>Bacteria</taxon>
        <taxon>Pseudomonadati</taxon>
        <taxon>Pseudomonadota</taxon>
        <taxon>Gammaproteobacteria</taxon>
        <taxon>Vibrionales</taxon>
        <taxon>Vibrionaceae</taxon>
        <taxon>Grimontia</taxon>
    </lineage>
</organism>
<name>A0A128EYW8_9GAMM</name>
<accession>A0A128EYW8</accession>
<sequence length="292" mass="32626">MTKKPNDAEIRRHFGVANDVPIMRHSPTEEEIASKGFLEKMSECFGVKGWMWKDWKGRLLAIIFLPPAVAGPFNYWYPKIELAYEYSTPYIQAAGAAVDAFSSEFIAFIDNPSPFDKQCQDSERVILCPQPIYQGPSYADGLVYHNNIRLYRIISTPYAVNPLSSGSHLFNGRWHTKGSHVLYSATDMVQAVGELMASVPDNLQGRGTFSLIEMQASGTALSVLPERSAELFANPSDMAATQNIGDGWFSKRESLMLFVPSLLQPEKMNVILNQNHPDFANVEITNIRPLMG</sequence>
<dbReference type="OrthoDB" id="9789501at2"/>
<evidence type="ECO:0000259" key="1">
    <source>
        <dbReference type="SMART" id="SM00953"/>
    </source>
</evidence>
<gene>
    <name evidence="2" type="ORF">GCE9029_01430</name>
</gene>
<dbReference type="Pfam" id="PF08808">
    <property type="entry name" value="RES"/>
    <property type="match status" value="1"/>
</dbReference>
<dbReference type="EMBL" id="FIZX01000001">
    <property type="protein sequence ID" value="CZF79384.1"/>
    <property type="molecule type" value="Genomic_DNA"/>
</dbReference>
<dbReference type="RefSeq" id="WP_062662113.1">
    <property type="nucleotide sequence ID" value="NZ_FIZX01000001.1"/>
</dbReference>
<protein>
    <submittedName>
        <fullName evidence="2">RES domain protein</fullName>
    </submittedName>
</protein>